<dbReference type="Gene3D" id="3.90.550.10">
    <property type="entry name" value="Spore Coat Polysaccharide Biosynthesis Protein SpsA, Chain A"/>
    <property type="match status" value="1"/>
</dbReference>
<dbReference type="STRING" id="1618384.UW68_C0033G0010"/>
<comment type="caution">
    <text evidence="2">The sequence shown here is derived from an EMBL/GenBank/DDBJ whole genome shotgun (WGS) entry which is preliminary data.</text>
</comment>
<protein>
    <submittedName>
        <fullName evidence="2">Glycosyl transferase family 2</fullName>
    </submittedName>
</protein>
<dbReference type="EMBL" id="LCJG01000033">
    <property type="protein sequence ID" value="KKT72563.1"/>
    <property type="molecule type" value="Genomic_DNA"/>
</dbReference>
<dbReference type="InterPro" id="IPR029044">
    <property type="entry name" value="Nucleotide-diphossugar_trans"/>
</dbReference>
<evidence type="ECO:0000313" key="2">
    <source>
        <dbReference type="EMBL" id="KKT72563.1"/>
    </source>
</evidence>
<dbReference type="AlphaFoldDB" id="A0A0G1JME6"/>
<dbReference type="Proteomes" id="UP000034835">
    <property type="component" value="Unassembled WGS sequence"/>
</dbReference>
<keyword evidence="2" id="KW-0808">Transferase</keyword>
<dbReference type="PANTHER" id="PTHR22916">
    <property type="entry name" value="GLYCOSYLTRANSFERASE"/>
    <property type="match status" value="1"/>
</dbReference>
<proteinExistence type="predicted"/>
<dbReference type="SUPFAM" id="SSF53448">
    <property type="entry name" value="Nucleotide-diphospho-sugar transferases"/>
    <property type="match status" value="1"/>
</dbReference>
<dbReference type="Pfam" id="PF00535">
    <property type="entry name" value="Glycos_transf_2"/>
    <property type="match status" value="1"/>
</dbReference>
<gene>
    <name evidence="2" type="ORF">UW68_C0033G0010</name>
</gene>
<dbReference type="PANTHER" id="PTHR22916:SF3">
    <property type="entry name" value="UDP-GLCNAC:BETAGAL BETA-1,3-N-ACETYLGLUCOSAMINYLTRANSFERASE-LIKE PROTEIN 1"/>
    <property type="match status" value="1"/>
</dbReference>
<dbReference type="GO" id="GO:0016758">
    <property type="term" value="F:hexosyltransferase activity"/>
    <property type="evidence" value="ECO:0007669"/>
    <property type="project" value="UniProtKB-ARBA"/>
</dbReference>
<feature type="domain" description="Glycosyltransferase 2-like" evidence="1">
    <location>
        <begin position="11"/>
        <end position="165"/>
    </location>
</feature>
<accession>A0A0G1JME6</accession>
<organism evidence="2 3">
    <name type="scientific">Candidatus Collierbacteria bacterium GW2011_GWB1_44_6</name>
    <dbReference type="NCBI Taxonomy" id="1618384"/>
    <lineage>
        <taxon>Bacteria</taxon>
        <taxon>Candidatus Collieribacteriota</taxon>
    </lineage>
</organism>
<name>A0A0G1JME6_9BACT</name>
<dbReference type="InterPro" id="IPR001173">
    <property type="entry name" value="Glyco_trans_2-like"/>
</dbReference>
<evidence type="ECO:0000313" key="3">
    <source>
        <dbReference type="Proteomes" id="UP000034835"/>
    </source>
</evidence>
<reference evidence="2 3" key="1">
    <citation type="journal article" date="2015" name="Nature">
        <title>rRNA introns, odd ribosomes, and small enigmatic genomes across a large radiation of phyla.</title>
        <authorList>
            <person name="Brown C.T."/>
            <person name="Hug L.A."/>
            <person name="Thomas B.C."/>
            <person name="Sharon I."/>
            <person name="Castelle C.J."/>
            <person name="Singh A."/>
            <person name="Wilkins M.J."/>
            <person name="Williams K.H."/>
            <person name="Banfield J.F."/>
        </authorList>
    </citation>
    <scope>NUCLEOTIDE SEQUENCE [LARGE SCALE GENOMIC DNA]</scope>
</reference>
<evidence type="ECO:0000259" key="1">
    <source>
        <dbReference type="Pfam" id="PF00535"/>
    </source>
</evidence>
<sequence>MRFTKTQPLISVIIPVYNGNGYLPAALLSILNQTYKNLEIIVIDDGSTDNSYEIMKNFAKEDKRLRIFKNPKNLNISHTLNRGIKLAKGQYLARMDADDVALPHRLEKQIKYLLDHPEVVIVGGQCQTIDITGKVIGRKHFPRTDKQIRDALYTTNPIQHPTAVINRALLPKNFTWYNAVLPPAEDYDLFFRLGSYGQYHNLKSMVLQYRQYLGSSTFKNPVKTFSATLKVRHLAVTKYGYQPSLKSQLIHYLQVVTVYLLPDSLIYPLYVLMRGIKLPRLLRRQPVSSLFKGIDQFSYRSLPFFS</sequence>